<evidence type="ECO:0000313" key="2">
    <source>
        <dbReference type="Proteomes" id="UP000095281"/>
    </source>
</evidence>
<dbReference type="SUPFAM" id="SSF54695">
    <property type="entry name" value="POZ domain"/>
    <property type="match status" value="1"/>
</dbReference>
<evidence type="ECO:0000313" key="3">
    <source>
        <dbReference type="WBParaSite" id="MhA1_Contig969.frz3.gene3"/>
    </source>
</evidence>
<dbReference type="Pfam" id="PF00651">
    <property type="entry name" value="BTB"/>
    <property type="match status" value="1"/>
</dbReference>
<dbReference type="AlphaFoldDB" id="A0A1I8C272"/>
<dbReference type="PROSITE" id="PS50097">
    <property type="entry name" value="BTB"/>
    <property type="match status" value="1"/>
</dbReference>
<name>A0A1I8C272_MELHA</name>
<dbReference type="OMA" id="GHEIMND"/>
<dbReference type="Gene3D" id="3.30.710.10">
    <property type="entry name" value="Potassium Channel Kv1.1, Chain A"/>
    <property type="match status" value="1"/>
</dbReference>
<dbReference type="PANTHER" id="PTHR24413">
    <property type="entry name" value="SPECKLE-TYPE POZ PROTEIN"/>
    <property type="match status" value="1"/>
</dbReference>
<protein>
    <submittedName>
        <fullName evidence="3">BTB domain-containing protein</fullName>
    </submittedName>
</protein>
<accession>A0A1I8C272</accession>
<dbReference type="CDD" id="cd18186">
    <property type="entry name" value="BTB_POZ_ZBTB_KLHL-like"/>
    <property type="match status" value="1"/>
</dbReference>
<sequence length="285" mass="33391">MKTITSKIEWRMSEFNTVYTSSYNSQIQLTSDRFYNSDFPSVAWELCIQFKRVSGPEVNIWLRQIGPNKIDDLVNTKYKIYAMRDKLRSLHLHCEVEFDFYDLNDNLQINDQKMGEMFADCLINVGDQVIKTHRFVLAKHSKVFLKMFEQKGMIEAKNGEVIISDSSPESVRAMLEFFYSGEISKSTMESHVGDIFAIAHKYQVEFLKYRCEYFMSSIIDAENILKYCGIISLYGAPTLEKACATYIHVNRKSFLNGKEWDEIESFYPQLSNRFLKYIIEDIDKK</sequence>
<dbReference type="InterPro" id="IPR000210">
    <property type="entry name" value="BTB/POZ_dom"/>
</dbReference>
<reference evidence="3" key="1">
    <citation type="submission" date="2016-11" db="UniProtKB">
        <authorList>
            <consortium name="WormBaseParasite"/>
        </authorList>
    </citation>
    <scope>IDENTIFICATION</scope>
</reference>
<feature type="domain" description="BTB" evidence="1">
    <location>
        <begin position="119"/>
        <end position="187"/>
    </location>
</feature>
<dbReference type="WBParaSite" id="MhA1_Contig969.frz3.gene3">
    <property type="protein sequence ID" value="MhA1_Contig969.frz3.gene3"/>
    <property type="gene ID" value="MhA1_Contig969.frz3.gene3"/>
</dbReference>
<evidence type="ECO:0000259" key="1">
    <source>
        <dbReference type="PROSITE" id="PS50097"/>
    </source>
</evidence>
<dbReference type="InterPro" id="IPR011333">
    <property type="entry name" value="SKP1/BTB/POZ_sf"/>
</dbReference>
<dbReference type="Proteomes" id="UP000095281">
    <property type="component" value="Unplaced"/>
</dbReference>
<organism evidence="2 3">
    <name type="scientific">Meloidogyne hapla</name>
    <name type="common">Root-knot nematode worm</name>
    <dbReference type="NCBI Taxonomy" id="6305"/>
    <lineage>
        <taxon>Eukaryota</taxon>
        <taxon>Metazoa</taxon>
        <taxon>Ecdysozoa</taxon>
        <taxon>Nematoda</taxon>
        <taxon>Chromadorea</taxon>
        <taxon>Rhabditida</taxon>
        <taxon>Tylenchina</taxon>
        <taxon>Tylenchomorpha</taxon>
        <taxon>Tylenchoidea</taxon>
        <taxon>Meloidogynidae</taxon>
        <taxon>Meloidogyninae</taxon>
        <taxon>Meloidogyne</taxon>
    </lineage>
</organism>
<proteinExistence type="predicted"/>
<keyword evidence="2" id="KW-1185">Reference proteome</keyword>
<dbReference type="SMART" id="SM00225">
    <property type="entry name" value="BTB"/>
    <property type="match status" value="1"/>
</dbReference>